<comment type="caution">
    <text evidence="1">The sequence shown here is derived from an EMBL/GenBank/DDBJ whole genome shotgun (WGS) entry which is preliminary data.</text>
</comment>
<sequence length="293" mass="31612">MRQLILTAFITTAILAVRPCHGQSTISDNPLELTFGKAFWGVMLPEYKVGTDANGGNAFQDDGDTLGALWELKAVRRFLGTRTSFETEAFYGLARANSNADTIDVDVPNPLSGANSAFSGGRSHLDADVDHYGYDFALRDTWQTRFGGLSAGCGFSYMAFDQDFNVEYGGARLFKESLDSDFVGGKAFVGWDGFVLGRASNLDLIFGYYDMDADYHFAGGSVAGSGSDKISRNSGTVEASYTTRANLGKWLVGFTTSATYISRIAKIERAANGSAMLGTDDAATVRAMFEIFL</sequence>
<dbReference type="Proteomes" id="UP000318288">
    <property type="component" value="Unassembled WGS sequence"/>
</dbReference>
<reference evidence="1 2" key="1">
    <citation type="submission" date="2019-02" db="EMBL/GenBank/DDBJ databases">
        <title>Deep-cultivation of Planctomycetes and their phenomic and genomic characterization uncovers novel biology.</title>
        <authorList>
            <person name="Wiegand S."/>
            <person name="Jogler M."/>
            <person name="Boedeker C."/>
            <person name="Pinto D."/>
            <person name="Vollmers J."/>
            <person name="Rivas-Marin E."/>
            <person name="Kohn T."/>
            <person name="Peeters S.H."/>
            <person name="Heuer A."/>
            <person name="Rast P."/>
            <person name="Oberbeckmann S."/>
            <person name="Bunk B."/>
            <person name="Jeske O."/>
            <person name="Meyerdierks A."/>
            <person name="Storesund J.E."/>
            <person name="Kallscheuer N."/>
            <person name="Luecker S."/>
            <person name="Lage O.M."/>
            <person name="Pohl T."/>
            <person name="Merkel B.J."/>
            <person name="Hornburger P."/>
            <person name="Mueller R.-W."/>
            <person name="Bruemmer F."/>
            <person name="Labrenz M."/>
            <person name="Spormann A.M."/>
            <person name="Op Den Camp H."/>
            <person name="Overmann J."/>
            <person name="Amann R."/>
            <person name="Jetten M.S.M."/>
            <person name="Mascher T."/>
            <person name="Medema M.H."/>
            <person name="Devos D.P."/>
            <person name="Kaster A.-K."/>
            <person name="Ovreas L."/>
            <person name="Rohde M."/>
            <person name="Galperin M.Y."/>
            <person name="Jogler C."/>
        </authorList>
    </citation>
    <scope>NUCLEOTIDE SEQUENCE [LARGE SCALE GENOMIC DNA]</scope>
    <source>
        <strain evidence="1 2">Poly51</strain>
    </source>
</reference>
<dbReference type="RefSeq" id="WP_146457984.1">
    <property type="nucleotide sequence ID" value="NZ_SJPW01000003.1"/>
</dbReference>
<evidence type="ECO:0000313" key="1">
    <source>
        <dbReference type="EMBL" id="TWU56712.1"/>
    </source>
</evidence>
<dbReference type="OrthoDB" id="259542at2"/>
<dbReference type="AlphaFoldDB" id="A0A5C6F6Y0"/>
<dbReference type="EMBL" id="SJPW01000003">
    <property type="protein sequence ID" value="TWU56712.1"/>
    <property type="molecule type" value="Genomic_DNA"/>
</dbReference>
<proteinExistence type="predicted"/>
<accession>A0A5C6F6Y0</accession>
<gene>
    <name evidence="1" type="ORF">Poly51_26290</name>
</gene>
<evidence type="ECO:0000313" key="2">
    <source>
        <dbReference type="Proteomes" id="UP000318288"/>
    </source>
</evidence>
<protein>
    <submittedName>
        <fullName evidence="1">Uncharacterized protein</fullName>
    </submittedName>
</protein>
<name>A0A5C6F6Y0_9BACT</name>
<organism evidence="1 2">
    <name type="scientific">Rubripirellula tenax</name>
    <dbReference type="NCBI Taxonomy" id="2528015"/>
    <lineage>
        <taxon>Bacteria</taxon>
        <taxon>Pseudomonadati</taxon>
        <taxon>Planctomycetota</taxon>
        <taxon>Planctomycetia</taxon>
        <taxon>Pirellulales</taxon>
        <taxon>Pirellulaceae</taxon>
        <taxon>Rubripirellula</taxon>
    </lineage>
</organism>
<keyword evidence="2" id="KW-1185">Reference proteome</keyword>